<dbReference type="SUPFAM" id="SSF51735">
    <property type="entry name" value="NAD(P)-binding Rossmann-fold domains"/>
    <property type="match status" value="1"/>
</dbReference>
<dbReference type="GO" id="GO:0016020">
    <property type="term" value="C:membrane"/>
    <property type="evidence" value="ECO:0007669"/>
    <property type="project" value="TreeGrafter"/>
</dbReference>
<dbReference type="InterPro" id="IPR020904">
    <property type="entry name" value="Sc_DH/Rdtase_CS"/>
</dbReference>
<dbReference type="RefSeq" id="WP_101249025.1">
    <property type="nucleotide sequence ID" value="NZ_PIUM01000002.1"/>
</dbReference>
<evidence type="ECO:0000256" key="2">
    <source>
        <dbReference type="ARBA" id="ARBA00023002"/>
    </source>
</evidence>
<keyword evidence="2" id="KW-0560">Oxidoreductase</keyword>
<dbReference type="Pfam" id="PF00106">
    <property type="entry name" value="adh_short"/>
    <property type="match status" value="1"/>
</dbReference>
<dbReference type="GO" id="GO:0016491">
    <property type="term" value="F:oxidoreductase activity"/>
    <property type="evidence" value="ECO:0007669"/>
    <property type="project" value="UniProtKB-KW"/>
</dbReference>
<dbReference type="PANTHER" id="PTHR44196:SF1">
    <property type="entry name" value="DEHYDROGENASE_REDUCTASE SDR FAMILY MEMBER 7B"/>
    <property type="match status" value="1"/>
</dbReference>
<dbReference type="EMBL" id="PIUM01000002">
    <property type="protein sequence ID" value="PKU26064.1"/>
    <property type="molecule type" value="Genomic_DNA"/>
</dbReference>
<gene>
    <name evidence="3" type="ORF">CWS72_02710</name>
</gene>
<reference evidence="4" key="1">
    <citation type="submission" date="2017-12" db="EMBL/GenBank/DDBJ databases">
        <title>Draft genome sequence of Telmatospirillum siberiense 26-4b1T, an acidotolerant peatland alphaproteobacterium potentially involved in sulfur cycling.</title>
        <authorList>
            <person name="Hausmann B."/>
            <person name="Pjevac P."/>
            <person name="Schreck K."/>
            <person name="Herbold C.W."/>
            <person name="Daims H."/>
            <person name="Wagner M."/>
            <person name="Pester M."/>
            <person name="Loy A."/>
        </authorList>
    </citation>
    <scope>NUCLEOTIDE SEQUENCE [LARGE SCALE GENOMIC DNA]</scope>
    <source>
        <strain evidence="4">26-4b1</strain>
    </source>
</reference>
<proteinExistence type="inferred from homology"/>
<dbReference type="Gene3D" id="3.40.50.720">
    <property type="entry name" value="NAD(P)-binding Rossmann-like Domain"/>
    <property type="match status" value="1"/>
</dbReference>
<dbReference type="PRINTS" id="PR00081">
    <property type="entry name" value="GDHRDH"/>
</dbReference>
<evidence type="ECO:0000313" key="4">
    <source>
        <dbReference type="Proteomes" id="UP000233293"/>
    </source>
</evidence>
<protein>
    <submittedName>
        <fullName evidence="3">Short-chain dehydrogenase</fullName>
    </submittedName>
</protein>
<name>A0A2N3Q083_9PROT</name>
<keyword evidence="4" id="KW-1185">Reference proteome</keyword>
<comment type="similarity">
    <text evidence="1">Belongs to the short-chain dehydrogenases/reductases (SDR) family.</text>
</comment>
<evidence type="ECO:0000313" key="3">
    <source>
        <dbReference type="EMBL" id="PKU26064.1"/>
    </source>
</evidence>
<dbReference type="InterPro" id="IPR002347">
    <property type="entry name" value="SDR_fam"/>
</dbReference>
<dbReference type="AlphaFoldDB" id="A0A2N3Q083"/>
<accession>A0A2N3Q083</accession>
<comment type="caution">
    <text evidence="3">The sequence shown here is derived from an EMBL/GenBank/DDBJ whole genome shotgun (WGS) entry which is preliminary data.</text>
</comment>
<dbReference type="PROSITE" id="PS00061">
    <property type="entry name" value="ADH_SHORT"/>
    <property type="match status" value="1"/>
</dbReference>
<sequence>MTRRNVLITGASSGLGRALALAYAKDGGYLFLSGRDGPRLGEVADACRILGAQASTALIDVTDAGRMAEWITRSDGTAPLDLVIANAGISAGTGTTGDETAEQTRRIFKVNFDGVINTVLPAIDAMRPRRTGQIALMASLAGFRGMPTAPAYCASKAAVRIWGEGMRGVLARDGIGLTVICPGFVETPMTAVNRFPMPFLMSAEKAGQLMRRGIDANRARLAYPWPMALVIWMMSILPPGWTDPFLARLPAKS</sequence>
<organism evidence="3 4">
    <name type="scientific">Telmatospirillum siberiense</name>
    <dbReference type="NCBI Taxonomy" id="382514"/>
    <lineage>
        <taxon>Bacteria</taxon>
        <taxon>Pseudomonadati</taxon>
        <taxon>Pseudomonadota</taxon>
        <taxon>Alphaproteobacteria</taxon>
        <taxon>Rhodospirillales</taxon>
        <taxon>Rhodospirillaceae</taxon>
        <taxon>Telmatospirillum</taxon>
    </lineage>
</organism>
<evidence type="ECO:0000256" key="1">
    <source>
        <dbReference type="ARBA" id="ARBA00006484"/>
    </source>
</evidence>
<dbReference type="InterPro" id="IPR036291">
    <property type="entry name" value="NAD(P)-bd_dom_sf"/>
</dbReference>
<dbReference type="PANTHER" id="PTHR44196">
    <property type="entry name" value="DEHYDROGENASE/REDUCTASE SDR FAMILY MEMBER 7B"/>
    <property type="match status" value="1"/>
</dbReference>
<dbReference type="OrthoDB" id="335726at2"/>
<dbReference type="Proteomes" id="UP000233293">
    <property type="component" value="Unassembled WGS sequence"/>
</dbReference>